<proteinExistence type="inferred from homology"/>
<accession>A0A679K8C7</accession>
<evidence type="ECO:0000256" key="1">
    <source>
        <dbReference type="ARBA" id="ARBA00004651"/>
    </source>
</evidence>
<dbReference type="EMBL" id="BPQF01000037">
    <property type="protein sequence ID" value="GJD42049.1"/>
    <property type="molecule type" value="Genomic_DNA"/>
</dbReference>
<evidence type="ECO:0000256" key="6">
    <source>
        <dbReference type="ARBA" id="ARBA00022989"/>
    </source>
</evidence>
<feature type="transmembrane region" description="Helical" evidence="8">
    <location>
        <begin position="102"/>
        <end position="130"/>
    </location>
</feature>
<feature type="transmembrane region" description="Helical" evidence="8">
    <location>
        <begin position="368"/>
        <end position="387"/>
    </location>
</feature>
<dbReference type="GO" id="GO:0005886">
    <property type="term" value="C:plasma membrane"/>
    <property type="evidence" value="ECO:0007669"/>
    <property type="project" value="UniProtKB-SubCell"/>
</dbReference>
<keyword evidence="6 8" id="KW-1133">Transmembrane helix</keyword>
<keyword evidence="12" id="KW-1185">Reference proteome</keyword>
<evidence type="ECO:0000259" key="9">
    <source>
        <dbReference type="Pfam" id="PF03600"/>
    </source>
</evidence>
<feature type="transmembrane region" description="Helical" evidence="8">
    <location>
        <begin position="33"/>
        <end position="50"/>
    </location>
</feature>
<feature type="domain" description="Citrate transporter-like" evidence="9">
    <location>
        <begin position="24"/>
        <end position="352"/>
    </location>
</feature>
<feature type="transmembrane region" description="Helical" evidence="8">
    <location>
        <begin position="223"/>
        <end position="243"/>
    </location>
</feature>
<feature type="transmembrane region" description="Helical" evidence="8">
    <location>
        <begin position="181"/>
        <end position="202"/>
    </location>
</feature>
<feature type="transmembrane region" description="Helical" evidence="8">
    <location>
        <begin position="249"/>
        <end position="267"/>
    </location>
</feature>
<dbReference type="InterPro" id="IPR000802">
    <property type="entry name" value="Arsenical_pump_ArsB"/>
</dbReference>
<evidence type="ECO:0000256" key="4">
    <source>
        <dbReference type="ARBA" id="ARBA00022475"/>
    </source>
</evidence>
<dbReference type="PANTHER" id="PTHR43302:SF5">
    <property type="entry name" value="TRANSPORTER ARSB-RELATED"/>
    <property type="match status" value="1"/>
</dbReference>
<protein>
    <submittedName>
        <fullName evidence="10">Arsenical pump membrane protein</fullName>
    </submittedName>
</protein>
<keyword evidence="5 8" id="KW-0812">Transmembrane</keyword>
<dbReference type="CDD" id="cd01118">
    <property type="entry name" value="ArsB_permease"/>
    <property type="match status" value="1"/>
</dbReference>
<evidence type="ECO:0000313" key="10">
    <source>
        <dbReference type="EMBL" id="CAA2144150.1"/>
    </source>
</evidence>
<name>A0A679K8C7_9HYPH</name>
<organism evidence="10">
    <name type="scientific">Methylobacterium bullatum</name>
    <dbReference type="NCBI Taxonomy" id="570505"/>
    <lineage>
        <taxon>Bacteria</taxon>
        <taxon>Pseudomonadati</taxon>
        <taxon>Pseudomonadota</taxon>
        <taxon>Alphaproteobacteria</taxon>
        <taxon>Hyphomicrobiales</taxon>
        <taxon>Methylobacteriaceae</taxon>
        <taxon>Methylobacterium</taxon>
    </lineage>
</organism>
<comment type="subcellular location">
    <subcellularLocation>
        <location evidence="1">Cell membrane</location>
        <topology evidence="1">Multi-pass membrane protein</topology>
    </subcellularLocation>
</comment>
<evidence type="ECO:0000256" key="3">
    <source>
        <dbReference type="ARBA" id="ARBA00022448"/>
    </source>
</evidence>
<dbReference type="PANTHER" id="PTHR43302">
    <property type="entry name" value="TRANSPORTER ARSB-RELATED"/>
    <property type="match status" value="1"/>
</dbReference>
<dbReference type="EMBL" id="LR743511">
    <property type="protein sequence ID" value="CAA2144150.1"/>
    <property type="molecule type" value="Genomic_DNA"/>
</dbReference>
<feature type="transmembrane region" description="Helical" evidence="8">
    <location>
        <begin position="399"/>
        <end position="421"/>
    </location>
</feature>
<keyword evidence="7 8" id="KW-0472">Membrane</keyword>
<feature type="transmembrane region" description="Helical" evidence="8">
    <location>
        <begin position="279"/>
        <end position="297"/>
    </location>
</feature>
<reference evidence="11" key="3">
    <citation type="submission" date="2021-08" db="EMBL/GenBank/DDBJ databases">
        <authorList>
            <person name="Tani A."/>
            <person name="Ola A."/>
            <person name="Ogura Y."/>
            <person name="Katsura K."/>
            <person name="Hayashi T."/>
        </authorList>
    </citation>
    <scope>NUCLEOTIDE SEQUENCE</scope>
    <source>
        <strain evidence="11">DSM 21893</strain>
    </source>
</reference>
<keyword evidence="4" id="KW-1003">Cell membrane</keyword>
<dbReference type="Proteomes" id="UP001055307">
    <property type="component" value="Unassembled WGS sequence"/>
</dbReference>
<comment type="similarity">
    <text evidence="2">Belongs to the CitM (TC 2.A.11) transporter family.</text>
</comment>
<gene>
    <name evidence="10" type="primary">arsB_2</name>
    <name evidence="11" type="synonym">arsB_3</name>
    <name evidence="10" type="ORF">MBLL_03268</name>
    <name evidence="11" type="ORF">OICFNHDK_4540</name>
</gene>
<dbReference type="RefSeq" id="WP_192215953.1">
    <property type="nucleotide sequence ID" value="NZ_BPQF01000037.1"/>
</dbReference>
<evidence type="ECO:0000256" key="2">
    <source>
        <dbReference type="ARBA" id="ARBA00009843"/>
    </source>
</evidence>
<evidence type="ECO:0000256" key="8">
    <source>
        <dbReference type="SAM" id="Phobius"/>
    </source>
</evidence>
<reference evidence="11" key="1">
    <citation type="journal article" date="2016" name="Front. Microbiol.">
        <title>Genome Sequence of the Piezophilic, Mesophilic Sulfate-Reducing Bacterium Desulfovibrio indicus J2T.</title>
        <authorList>
            <person name="Cao J."/>
            <person name="Maignien L."/>
            <person name="Shao Z."/>
            <person name="Alain K."/>
            <person name="Jebbar M."/>
        </authorList>
    </citation>
    <scope>NUCLEOTIDE SEQUENCE</scope>
    <source>
        <strain evidence="11">DSM 21893</strain>
    </source>
</reference>
<evidence type="ECO:0000256" key="5">
    <source>
        <dbReference type="ARBA" id="ARBA00022692"/>
    </source>
</evidence>
<dbReference type="Pfam" id="PF03600">
    <property type="entry name" value="CitMHS"/>
    <property type="match status" value="1"/>
</dbReference>
<dbReference type="GO" id="GO:0015105">
    <property type="term" value="F:arsenite transmembrane transporter activity"/>
    <property type="evidence" value="ECO:0007669"/>
    <property type="project" value="InterPro"/>
</dbReference>
<evidence type="ECO:0000313" key="12">
    <source>
        <dbReference type="Proteomes" id="UP001055307"/>
    </source>
</evidence>
<dbReference type="InterPro" id="IPR004680">
    <property type="entry name" value="Cit_transptr-like_dom"/>
</dbReference>
<sequence length="422" mass="43843">MFALPVTPHLATWIIAGLATIGVITRPFAWPEAVWAVLGAGALLVLGLISPEAAWDGVRKGTDVYLFLVGMMLLAEIARKEGLFDWLAGIAVRQARGSATRLFLLVYLVGTVVTVFLSNDACAVVLTPAVYAAAKAAEAEPLPYLFICAFIANAASFVLPISNPANLVVYAAHMPPLSEWLARFALPSILAIVATYIVLRLTQNSVLRQQLLARDVEATPLSGTGKVAGLGIVATAGALIAASAYDLELGLPTFVAGLATTLLVLAIKRGGAVEVVKDVSWGVLPLVAGLFVLVEALEKTGVLTLLADHLKRAAQASPDAAAWGGGTLVAVLSNLVNNLPAGLIAGAAVQQADVSEKVAGAILIGIDLGPNLSVTGSLATILWLTAIRREGEDVGFWRFLKLGLLVMPPALILALAGLLLLP</sequence>
<keyword evidence="3" id="KW-0813">Transport</keyword>
<dbReference type="AlphaFoldDB" id="A0A679K8C7"/>
<dbReference type="PRINTS" id="PR00758">
    <property type="entry name" value="ARSENICPUMP"/>
</dbReference>
<reference evidence="10" key="2">
    <citation type="submission" date="2019-12" db="EMBL/GenBank/DDBJ databases">
        <authorList>
            <person name="Cremers G."/>
        </authorList>
    </citation>
    <scope>NUCLEOTIDE SEQUENCE</scope>
    <source>
        <strain evidence="10">Mbul2</strain>
    </source>
</reference>
<evidence type="ECO:0000313" key="11">
    <source>
        <dbReference type="EMBL" id="GJD42049.1"/>
    </source>
</evidence>
<evidence type="ECO:0000256" key="7">
    <source>
        <dbReference type="ARBA" id="ARBA00023136"/>
    </source>
</evidence>